<dbReference type="AlphaFoldDB" id="A0AAN8RMR5"/>
<feature type="region of interest" description="Disordered" evidence="1">
    <location>
        <begin position="1"/>
        <end position="318"/>
    </location>
</feature>
<proteinExistence type="predicted"/>
<keyword evidence="3" id="KW-1185">Reference proteome</keyword>
<feature type="compositionally biased region" description="Basic and acidic residues" evidence="1">
    <location>
        <begin position="21"/>
        <end position="45"/>
    </location>
</feature>
<organism evidence="2 3">
    <name type="scientific">Arthrobotrys conoides</name>
    <dbReference type="NCBI Taxonomy" id="74498"/>
    <lineage>
        <taxon>Eukaryota</taxon>
        <taxon>Fungi</taxon>
        <taxon>Dikarya</taxon>
        <taxon>Ascomycota</taxon>
        <taxon>Pezizomycotina</taxon>
        <taxon>Orbiliomycetes</taxon>
        <taxon>Orbiliales</taxon>
        <taxon>Orbiliaceae</taxon>
        <taxon>Arthrobotrys</taxon>
    </lineage>
</organism>
<gene>
    <name evidence="2" type="ORF">TWF506_010967</name>
</gene>
<evidence type="ECO:0000313" key="2">
    <source>
        <dbReference type="EMBL" id="KAK6506042.1"/>
    </source>
</evidence>
<dbReference type="EMBL" id="JAVHJM010000009">
    <property type="protein sequence ID" value="KAK6506042.1"/>
    <property type="molecule type" value="Genomic_DNA"/>
</dbReference>
<feature type="compositionally biased region" description="Acidic residues" evidence="1">
    <location>
        <begin position="146"/>
        <end position="168"/>
    </location>
</feature>
<feature type="compositionally biased region" description="Basic residues" evidence="1">
    <location>
        <begin position="263"/>
        <end position="279"/>
    </location>
</feature>
<protein>
    <submittedName>
        <fullName evidence="2">Uncharacterized protein</fullName>
    </submittedName>
</protein>
<feature type="compositionally biased region" description="Acidic residues" evidence="1">
    <location>
        <begin position="222"/>
        <end position="259"/>
    </location>
</feature>
<comment type="caution">
    <text evidence="2">The sequence shown here is derived from an EMBL/GenBank/DDBJ whole genome shotgun (WGS) entry which is preliminary data.</text>
</comment>
<sequence length="450" mass="48480">MGPKNTVASAAGAPPQPNLEPIRRSSRNIDRNERKKKQEEEEQAKAKVAPPTAEKSKTTASTSKAKPKSTAGKSTTAKGAQVRGRGAKKADAGDRPESAPAKKIAVAAAQKSASASRKTAPKKGAVSANKPNTKKPRKSTKQALLEQEEEDGEEDEDEAAEESADGEEVALSKGENPGPAPAPRGRKRKSTAPSQPTTKKRKIAVPRKSKLNRKLDPSPEIEMGEDGEEDEETGGEEGSDEEENEEDEDEGQEDEEVEEAPTKRPKNKGKKALPRRKSARATSPKDEEEIHYLPDFKTSEDFDKESPGITYNSSPSEEVPNVTIPVGFRVKVTAFEITRIESKDESSVFECNCKQYNSCTFLKTCKHLLLINGPRFERKRLNDIRSKLDGKTSNGVAQEGLEAAPSKPTEATETSAVAGDGSPSESSLAVVGEESTQMDLDGEEDGVSGQ</sequence>
<dbReference type="Proteomes" id="UP001307849">
    <property type="component" value="Unassembled WGS sequence"/>
</dbReference>
<feature type="compositionally biased region" description="Low complexity" evidence="1">
    <location>
        <begin position="98"/>
        <end position="118"/>
    </location>
</feature>
<evidence type="ECO:0000313" key="3">
    <source>
        <dbReference type="Proteomes" id="UP001307849"/>
    </source>
</evidence>
<accession>A0AAN8RMR5</accession>
<feature type="compositionally biased region" description="Basic and acidic residues" evidence="1">
    <location>
        <begin position="283"/>
        <end position="306"/>
    </location>
</feature>
<name>A0AAN8RMR5_9PEZI</name>
<feature type="compositionally biased region" description="Acidic residues" evidence="1">
    <location>
        <begin position="440"/>
        <end position="450"/>
    </location>
</feature>
<feature type="compositionally biased region" description="Low complexity" evidence="1">
    <location>
        <begin position="58"/>
        <end position="80"/>
    </location>
</feature>
<feature type="compositionally biased region" description="Basic residues" evidence="1">
    <location>
        <begin position="198"/>
        <end position="212"/>
    </location>
</feature>
<reference evidence="2 3" key="1">
    <citation type="submission" date="2019-10" db="EMBL/GenBank/DDBJ databases">
        <authorList>
            <person name="Palmer J.M."/>
        </authorList>
    </citation>
    <scope>NUCLEOTIDE SEQUENCE [LARGE SCALE GENOMIC DNA]</scope>
    <source>
        <strain evidence="2 3">TWF506</strain>
    </source>
</reference>
<evidence type="ECO:0000256" key="1">
    <source>
        <dbReference type="SAM" id="MobiDB-lite"/>
    </source>
</evidence>
<feature type="region of interest" description="Disordered" evidence="1">
    <location>
        <begin position="388"/>
        <end position="450"/>
    </location>
</feature>
<feature type="compositionally biased region" description="Basic and acidic residues" evidence="1">
    <location>
        <begin position="88"/>
        <end position="97"/>
    </location>
</feature>